<dbReference type="GO" id="GO:0005886">
    <property type="term" value="C:plasma membrane"/>
    <property type="evidence" value="ECO:0007669"/>
    <property type="project" value="TreeGrafter"/>
</dbReference>
<evidence type="ECO:0000256" key="1">
    <source>
        <dbReference type="ARBA" id="ARBA00004479"/>
    </source>
</evidence>
<keyword evidence="4" id="KW-0325">Glycoprotein</keyword>
<keyword evidence="6" id="KW-0732">Signal</keyword>
<dbReference type="Proteomes" id="UP000835052">
    <property type="component" value="Unassembled WGS sequence"/>
</dbReference>
<protein>
    <recommendedName>
        <fullName evidence="7">Ig-like domain-containing protein</fullName>
    </recommendedName>
</protein>
<reference evidence="8" key="1">
    <citation type="submission" date="2020-10" db="EMBL/GenBank/DDBJ databases">
        <authorList>
            <person name="Kikuchi T."/>
        </authorList>
    </citation>
    <scope>NUCLEOTIDE SEQUENCE</scope>
    <source>
        <strain evidence="8">NKZ352</strain>
    </source>
</reference>
<dbReference type="PROSITE" id="PS50835">
    <property type="entry name" value="IG_LIKE"/>
    <property type="match status" value="2"/>
</dbReference>
<dbReference type="InterPro" id="IPR003598">
    <property type="entry name" value="Ig_sub2"/>
</dbReference>
<evidence type="ECO:0000313" key="8">
    <source>
        <dbReference type="EMBL" id="CAD6187967.1"/>
    </source>
</evidence>
<dbReference type="Gene3D" id="2.60.40.10">
    <property type="entry name" value="Immunoglobulins"/>
    <property type="match status" value="2"/>
</dbReference>
<feature type="domain" description="Ig-like" evidence="7">
    <location>
        <begin position="154"/>
        <end position="244"/>
    </location>
</feature>
<dbReference type="PANTHER" id="PTHR11640:SF164">
    <property type="entry name" value="MAM DOMAIN-CONTAINING GLYCOSYLPHOSPHATIDYLINOSITOL ANCHOR PROTEIN 1"/>
    <property type="match status" value="1"/>
</dbReference>
<accession>A0A8S1GX20</accession>
<dbReference type="PANTHER" id="PTHR11640">
    <property type="entry name" value="NEPHRIN"/>
    <property type="match status" value="1"/>
</dbReference>
<keyword evidence="2" id="KW-0472">Membrane</keyword>
<sequence length="248" mass="27310">MKCWLVYITLLGSSAASTILESEAALCQTLVEEAQLNVDVGLEDVSVHRGESFELSCSFFGAPQPKITWHHRGRRLDTHPGAQVETLLGMKRLGTSLLESRLRIPCADHRTAGEYFCEATTPCSPPVTSSALVTISKEPSTKQCKKASNDPIEPWISLSTVSRIELPHNVVQLECRARGTPQPTIEWHRIAEDETLESIEGSPNYTVIYNGDLIVVDNGDVVTESFRCTASNSRGVAYANSTIIYMDR</sequence>
<dbReference type="SUPFAM" id="SSF48726">
    <property type="entry name" value="Immunoglobulin"/>
    <property type="match status" value="2"/>
</dbReference>
<evidence type="ECO:0000256" key="2">
    <source>
        <dbReference type="ARBA" id="ARBA00023136"/>
    </source>
</evidence>
<feature type="domain" description="Ig-like" evidence="7">
    <location>
        <begin position="34"/>
        <end position="134"/>
    </location>
</feature>
<comment type="caution">
    <text evidence="8">The sequence shown here is derived from an EMBL/GenBank/DDBJ whole genome shotgun (WGS) entry which is preliminary data.</text>
</comment>
<keyword evidence="9" id="KW-1185">Reference proteome</keyword>
<keyword evidence="3" id="KW-1015">Disulfide bond</keyword>
<organism evidence="8 9">
    <name type="scientific">Caenorhabditis auriculariae</name>
    <dbReference type="NCBI Taxonomy" id="2777116"/>
    <lineage>
        <taxon>Eukaryota</taxon>
        <taxon>Metazoa</taxon>
        <taxon>Ecdysozoa</taxon>
        <taxon>Nematoda</taxon>
        <taxon>Chromadorea</taxon>
        <taxon>Rhabditida</taxon>
        <taxon>Rhabditina</taxon>
        <taxon>Rhabditomorpha</taxon>
        <taxon>Rhabditoidea</taxon>
        <taxon>Rhabditidae</taxon>
        <taxon>Peloderinae</taxon>
        <taxon>Caenorhabditis</taxon>
    </lineage>
</organism>
<feature type="chain" id="PRO_5035821861" description="Ig-like domain-containing protein" evidence="6">
    <location>
        <begin position="17"/>
        <end position="248"/>
    </location>
</feature>
<dbReference type="InterPro" id="IPR007110">
    <property type="entry name" value="Ig-like_dom"/>
</dbReference>
<name>A0A8S1GX20_9PELO</name>
<dbReference type="InterPro" id="IPR013783">
    <property type="entry name" value="Ig-like_fold"/>
</dbReference>
<dbReference type="GO" id="GO:0098609">
    <property type="term" value="P:cell-cell adhesion"/>
    <property type="evidence" value="ECO:0007669"/>
    <property type="project" value="TreeGrafter"/>
</dbReference>
<dbReference type="Pfam" id="PF13927">
    <property type="entry name" value="Ig_3"/>
    <property type="match status" value="1"/>
</dbReference>
<evidence type="ECO:0000256" key="5">
    <source>
        <dbReference type="ARBA" id="ARBA00023319"/>
    </source>
</evidence>
<dbReference type="AlphaFoldDB" id="A0A8S1GX20"/>
<dbReference type="InterPro" id="IPR051275">
    <property type="entry name" value="Cell_adhesion_signaling"/>
</dbReference>
<keyword evidence="5" id="KW-0393">Immunoglobulin domain</keyword>
<dbReference type="SMART" id="SM00409">
    <property type="entry name" value="IG"/>
    <property type="match status" value="1"/>
</dbReference>
<dbReference type="InterPro" id="IPR036179">
    <property type="entry name" value="Ig-like_dom_sf"/>
</dbReference>
<dbReference type="SMART" id="SM00408">
    <property type="entry name" value="IGc2"/>
    <property type="match status" value="2"/>
</dbReference>
<evidence type="ECO:0000256" key="6">
    <source>
        <dbReference type="SAM" id="SignalP"/>
    </source>
</evidence>
<evidence type="ECO:0000256" key="3">
    <source>
        <dbReference type="ARBA" id="ARBA00023157"/>
    </source>
</evidence>
<dbReference type="EMBL" id="CAJGYM010000007">
    <property type="protein sequence ID" value="CAD6187967.1"/>
    <property type="molecule type" value="Genomic_DNA"/>
</dbReference>
<comment type="subcellular location">
    <subcellularLocation>
        <location evidence="1">Membrane</location>
        <topology evidence="1">Single-pass type I membrane protein</topology>
    </subcellularLocation>
</comment>
<dbReference type="GO" id="GO:0005911">
    <property type="term" value="C:cell-cell junction"/>
    <property type="evidence" value="ECO:0007669"/>
    <property type="project" value="TreeGrafter"/>
</dbReference>
<evidence type="ECO:0000313" key="9">
    <source>
        <dbReference type="Proteomes" id="UP000835052"/>
    </source>
</evidence>
<feature type="signal peptide" evidence="6">
    <location>
        <begin position="1"/>
        <end position="16"/>
    </location>
</feature>
<gene>
    <name evidence="8" type="ORF">CAUJ_LOCUS3886</name>
</gene>
<dbReference type="InterPro" id="IPR003599">
    <property type="entry name" value="Ig_sub"/>
</dbReference>
<dbReference type="OrthoDB" id="6138780at2759"/>
<dbReference type="GO" id="GO:0050839">
    <property type="term" value="F:cell adhesion molecule binding"/>
    <property type="evidence" value="ECO:0007669"/>
    <property type="project" value="TreeGrafter"/>
</dbReference>
<proteinExistence type="predicted"/>
<evidence type="ECO:0000259" key="7">
    <source>
        <dbReference type="PROSITE" id="PS50835"/>
    </source>
</evidence>
<evidence type="ECO:0000256" key="4">
    <source>
        <dbReference type="ARBA" id="ARBA00023180"/>
    </source>
</evidence>